<organism evidence="1 2">
    <name type="scientific">Eubacterium ventriosum</name>
    <dbReference type="NCBI Taxonomy" id="39496"/>
    <lineage>
        <taxon>Bacteria</taxon>
        <taxon>Bacillati</taxon>
        <taxon>Bacillota</taxon>
        <taxon>Clostridia</taxon>
        <taxon>Eubacteriales</taxon>
        <taxon>Eubacteriaceae</taxon>
        <taxon>Eubacterium</taxon>
    </lineage>
</organism>
<dbReference type="AlphaFoldDB" id="A0A413RCS8"/>
<dbReference type="Proteomes" id="UP000284779">
    <property type="component" value="Unassembled WGS sequence"/>
</dbReference>
<evidence type="ECO:0000313" key="1">
    <source>
        <dbReference type="EMBL" id="RHA20591.1"/>
    </source>
</evidence>
<proteinExistence type="predicted"/>
<name>A0A413RCS8_9FIRM</name>
<dbReference type="EMBL" id="QSFD01000001">
    <property type="protein sequence ID" value="RHA20591.1"/>
    <property type="molecule type" value="Genomic_DNA"/>
</dbReference>
<dbReference type="RefSeq" id="WP_117969158.1">
    <property type="nucleotide sequence ID" value="NZ_QSFD01000001.1"/>
</dbReference>
<keyword evidence="2" id="KW-1185">Reference proteome</keyword>
<sequence>MATEKKYLDLEGLKTYNEQVKSLIDTKETSGTAATKVKELADGQVKANTNAIATLNGTGAGSVSKAVSDAKADTENKIGTLANLTTSKKTDLVSAVNEIKSAVGDTKTAGEVTVDTTTTAGMFKSYTLKQNGKNIATIDIPKDMVVSSGEVKTYTAQTLPTGTGAPTSAGTYLVLTLANATNDKVYINVGTLVDIYKAKANATKIQISIDSTTREISASVVAGSIGATELATNAVTTVKIADGNVSKAKLATAVQTSLGKADTAVQSVKTGTANGTVSVDGTDVAVKGLGSAAYTASTNYEKAGAVTALANGQVATNKNDIASLKTKVATLEGTTYTAISDKEINALFGITE</sequence>
<evidence type="ECO:0000313" key="2">
    <source>
        <dbReference type="Proteomes" id="UP000284779"/>
    </source>
</evidence>
<comment type="caution">
    <text evidence="1">The sequence shown here is derived from an EMBL/GenBank/DDBJ whole genome shotgun (WGS) entry which is preliminary data.</text>
</comment>
<accession>A0A413RCS8</accession>
<reference evidence="1 2" key="1">
    <citation type="submission" date="2018-08" db="EMBL/GenBank/DDBJ databases">
        <title>A genome reference for cultivated species of the human gut microbiota.</title>
        <authorList>
            <person name="Zou Y."/>
            <person name="Xue W."/>
            <person name="Luo G."/>
        </authorList>
    </citation>
    <scope>NUCLEOTIDE SEQUENCE [LARGE SCALE GENOMIC DNA]</scope>
    <source>
        <strain evidence="1 2">AM44-11BH</strain>
    </source>
</reference>
<protein>
    <submittedName>
        <fullName evidence="1">Uncharacterized protein</fullName>
    </submittedName>
</protein>
<gene>
    <name evidence="1" type="ORF">DW944_00010</name>
</gene>